<dbReference type="Gene3D" id="2.170.300.10">
    <property type="entry name" value="Tie2 ligand-binding domain superfamily"/>
    <property type="match status" value="1"/>
</dbReference>
<dbReference type="PANTHER" id="PTHR24043">
    <property type="entry name" value="SCAVENGER RECEPTOR CLASS F"/>
    <property type="match status" value="1"/>
</dbReference>
<sequence>PCLSTGVCDCPYGWTGDSCEFAICFNVAANDASVCGGKGSCIDIDRCQCNAGYSGTKCSDYSCFGVRSNSTTVCSSHGVCLSPDKCQCALTLEKGFWNGQQCDSCKLPYTGVKCNTIPQTDKCQDDVTCFGHGKCNSKGSCVCTGNFYGTNCNGCKTGYYGYDCNVYCDPKITCSGNGYCDSILGGVCTCNNNLSNGYFTGTNCNKCQSGYYGKKCSTQILGPPIVSNLGNSMTLTITGVYSKQNIPCSRILTTPSVERTTVVENLLLNLEMLTIFLQENQQSYLELTC</sequence>
<dbReference type="KEGG" id="ngr:NAEGRDRAFT_77140"/>
<feature type="non-terminal residue" evidence="5">
    <location>
        <position position="1"/>
    </location>
</feature>
<proteinExistence type="predicted"/>
<keyword evidence="1 3" id="KW-0245">EGF-like domain</keyword>
<dbReference type="AlphaFoldDB" id="D2W6U7"/>
<dbReference type="PROSITE" id="PS00022">
    <property type="entry name" value="EGF_1"/>
    <property type="match status" value="3"/>
</dbReference>
<dbReference type="GeneID" id="8847785"/>
<evidence type="ECO:0000313" key="5">
    <source>
        <dbReference type="EMBL" id="EFC35205.1"/>
    </source>
</evidence>
<dbReference type="GO" id="GO:0005044">
    <property type="term" value="F:scavenger receptor activity"/>
    <property type="evidence" value="ECO:0007669"/>
    <property type="project" value="InterPro"/>
</dbReference>
<feature type="disulfide bond" evidence="3">
    <location>
        <begin position="143"/>
        <end position="152"/>
    </location>
</feature>
<feature type="disulfide bond" evidence="3">
    <location>
        <begin position="49"/>
        <end position="58"/>
    </location>
</feature>
<dbReference type="InterPro" id="IPR000742">
    <property type="entry name" value="EGF"/>
</dbReference>
<gene>
    <name evidence="5" type="ORF">NAEGRDRAFT_77140</name>
</gene>
<dbReference type="OrthoDB" id="10266706at2759"/>
<protein>
    <submittedName>
        <fullName evidence="5">Predicted protein</fullName>
    </submittedName>
</protein>
<dbReference type="Gene3D" id="2.10.25.10">
    <property type="entry name" value="Laminin"/>
    <property type="match status" value="1"/>
</dbReference>
<evidence type="ECO:0000313" key="6">
    <source>
        <dbReference type="Proteomes" id="UP000006671"/>
    </source>
</evidence>
<dbReference type="eggNOG" id="KOG1225">
    <property type="taxonomic scope" value="Eukaryota"/>
</dbReference>
<dbReference type="PROSITE" id="PS01186">
    <property type="entry name" value="EGF_2"/>
    <property type="match status" value="2"/>
</dbReference>
<dbReference type="PANTHER" id="PTHR24043:SF8">
    <property type="entry name" value="EGF-LIKE DOMAIN-CONTAINING PROTEIN"/>
    <property type="match status" value="1"/>
</dbReference>
<dbReference type="Proteomes" id="UP000006671">
    <property type="component" value="Unassembled WGS sequence"/>
</dbReference>
<dbReference type="STRING" id="5762.D2W6U7"/>
<dbReference type="VEuPathDB" id="AmoebaDB:NAEGRDRAFT_77140"/>
<dbReference type="EMBL" id="GG739586">
    <property type="protein sequence ID" value="EFC35205.1"/>
    <property type="molecule type" value="Genomic_DNA"/>
</dbReference>
<keyword evidence="6" id="KW-1185">Reference proteome</keyword>
<comment type="caution">
    <text evidence="3">Lacks conserved residue(s) required for the propagation of feature annotation.</text>
</comment>
<evidence type="ECO:0000259" key="4">
    <source>
        <dbReference type="PROSITE" id="PS50026"/>
    </source>
</evidence>
<keyword evidence="2 3" id="KW-1015">Disulfide bond</keyword>
<accession>D2W6U7</accession>
<dbReference type="Pfam" id="PF07974">
    <property type="entry name" value="EGF_2"/>
    <property type="match status" value="1"/>
</dbReference>
<evidence type="ECO:0000256" key="2">
    <source>
        <dbReference type="ARBA" id="ARBA00023157"/>
    </source>
</evidence>
<dbReference type="RefSeq" id="XP_002667949.1">
    <property type="nucleotide sequence ID" value="XM_002667903.1"/>
</dbReference>
<organism evidence="6">
    <name type="scientific">Naegleria gruberi</name>
    <name type="common">Amoeba</name>
    <dbReference type="NCBI Taxonomy" id="5762"/>
    <lineage>
        <taxon>Eukaryota</taxon>
        <taxon>Discoba</taxon>
        <taxon>Heterolobosea</taxon>
        <taxon>Tetramitia</taxon>
        <taxon>Eutetramitia</taxon>
        <taxon>Vahlkampfiidae</taxon>
        <taxon>Naegleria</taxon>
    </lineage>
</organism>
<dbReference type="PROSITE" id="PS50026">
    <property type="entry name" value="EGF_3"/>
    <property type="match status" value="2"/>
</dbReference>
<evidence type="ECO:0000256" key="1">
    <source>
        <dbReference type="ARBA" id="ARBA00022536"/>
    </source>
</evidence>
<reference evidence="5 6" key="1">
    <citation type="journal article" date="2010" name="Cell">
        <title>The genome of Naegleria gruberi illuminates early eukaryotic versatility.</title>
        <authorList>
            <person name="Fritz-Laylin L.K."/>
            <person name="Prochnik S.E."/>
            <person name="Ginger M.L."/>
            <person name="Dacks J.B."/>
            <person name="Carpenter M.L."/>
            <person name="Field M.C."/>
            <person name="Kuo A."/>
            <person name="Paredez A."/>
            <person name="Chapman J."/>
            <person name="Pham J."/>
            <person name="Shu S."/>
            <person name="Neupane R."/>
            <person name="Cipriano M."/>
            <person name="Mancuso J."/>
            <person name="Tu H."/>
            <person name="Salamov A."/>
            <person name="Lindquist E."/>
            <person name="Shapiro H."/>
            <person name="Lucas S."/>
            <person name="Grigoriev I.V."/>
            <person name="Cande W.Z."/>
            <person name="Fulton C."/>
            <person name="Rokhsar D.S."/>
            <person name="Dawson S.C."/>
        </authorList>
    </citation>
    <scope>NUCLEOTIDE SEQUENCE [LARGE SCALE GENOMIC DNA]</scope>
    <source>
        <strain evidence="5 6">NEG-M</strain>
    </source>
</reference>
<dbReference type="InterPro" id="IPR042635">
    <property type="entry name" value="MEGF10/SREC1/2-like"/>
</dbReference>
<dbReference type="InterPro" id="IPR002049">
    <property type="entry name" value="LE_dom"/>
</dbReference>
<name>D2W6U7_NAEGR</name>
<feature type="domain" description="EGF-like" evidence="4">
    <location>
        <begin position="26"/>
        <end position="59"/>
    </location>
</feature>
<dbReference type="InParanoid" id="D2W6U7"/>
<feature type="domain" description="EGF-like" evidence="4">
    <location>
        <begin position="119"/>
        <end position="153"/>
    </location>
</feature>
<dbReference type="InterPro" id="IPR013111">
    <property type="entry name" value="EGF_extracell"/>
</dbReference>
<evidence type="ECO:0000256" key="3">
    <source>
        <dbReference type="PROSITE-ProRule" id="PRU00076"/>
    </source>
</evidence>
<dbReference type="PROSITE" id="PS01248">
    <property type="entry name" value="EGF_LAM_1"/>
    <property type="match status" value="1"/>
</dbReference>